<keyword evidence="2" id="KW-1185">Reference proteome</keyword>
<name>A0A1H3DLP0_9PSEU</name>
<dbReference type="Gene3D" id="3.30.70.1230">
    <property type="entry name" value="Nucleotide cyclase"/>
    <property type="match status" value="1"/>
</dbReference>
<dbReference type="AlphaFoldDB" id="A0A1H3DLP0"/>
<proteinExistence type="predicted"/>
<reference evidence="1 2" key="1">
    <citation type="submission" date="2016-10" db="EMBL/GenBank/DDBJ databases">
        <authorList>
            <person name="de Groot N.N."/>
        </authorList>
    </citation>
    <scope>NUCLEOTIDE SEQUENCE [LARGE SCALE GENOMIC DNA]</scope>
    <source>
        <strain evidence="1 2">CPCC 202699</strain>
    </source>
</reference>
<dbReference type="InterPro" id="IPR029787">
    <property type="entry name" value="Nucleotide_cyclase"/>
</dbReference>
<evidence type="ECO:0008006" key="3">
    <source>
        <dbReference type="Google" id="ProtNLM"/>
    </source>
</evidence>
<dbReference type="SUPFAM" id="SSF55073">
    <property type="entry name" value="Nucleotide cyclase"/>
    <property type="match status" value="1"/>
</dbReference>
<dbReference type="RefSeq" id="WP_091289513.1">
    <property type="nucleotide sequence ID" value="NZ_FNON01000003.1"/>
</dbReference>
<dbReference type="STRING" id="589385.SAMN05421504_103440"/>
<gene>
    <name evidence="1" type="ORF">SAMN05421504_103440</name>
</gene>
<dbReference type="EMBL" id="FNON01000003">
    <property type="protein sequence ID" value="SDX67326.1"/>
    <property type="molecule type" value="Genomic_DNA"/>
</dbReference>
<accession>A0A1H3DLP0</accession>
<organism evidence="1 2">
    <name type="scientific">Amycolatopsis xylanica</name>
    <dbReference type="NCBI Taxonomy" id="589385"/>
    <lineage>
        <taxon>Bacteria</taxon>
        <taxon>Bacillati</taxon>
        <taxon>Actinomycetota</taxon>
        <taxon>Actinomycetes</taxon>
        <taxon>Pseudonocardiales</taxon>
        <taxon>Pseudonocardiaceae</taxon>
        <taxon>Amycolatopsis</taxon>
    </lineage>
</organism>
<sequence length="213" mass="23311">MTAEPPDLPRYRVMLALDIEGSTARTNPAKAELRRVMYELLDEALLAGGISEAHRDALVDRGDGVLALIRPVDEVPKTALLNPVIPTLSKLLAAHDSLHPDHRFRLRAVVHAGEVHHDGHGNFGEALDVAFRLLDAPAVKAALEQTDEPVALVVSDDIYRCVVKHGYEGIDVGRFAPLVTLQLAGIQHRGWVHIPESLEVAHCDEYASKVSLR</sequence>
<evidence type="ECO:0000313" key="2">
    <source>
        <dbReference type="Proteomes" id="UP000199515"/>
    </source>
</evidence>
<protein>
    <recommendedName>
        <fullName evidence="3">Guanylate cyclase domain-containing protein</fullName>
    </recommendedName>
</protein>
<dbReference type="Proteomes" id="UP000199515">
    <property type="component" value="Unassembled WGS sequence"/>
</dbReference>
<evidence type="ECO:0000313" key="1">
    <source>
        <dbReference type="EMBL" id="SDX67326.1"/>
    </source>
</evidence>
<dbReference type="OrthoDB" id="3482507at2"/>